<reference evidence="2" key="1">
    <citation type="journal article" date="2015" name="Nat. Plants">
        <title>Genome expansion of Arabis alpina linked with retrotransposition and reduced symmetric DNA methylation.</title>
        <authorList>
            <person name="Willing E.M."/>
            <person name="Rawat V."/>
            <person name="Mandakova T."/>
            <person name="Maumus F."/>
            <person name="James G.V."/>
            <person name="Nordstroem K.J."/>
            <person name="Becker C."/>
            <person name="Warthmann N."/>
            <person name="Chica C."/>
            <person name="Szarzynska B."/>
            <person name="Zytnicki M."/>
            <person name="Albani M.C."/>
            <person name="Kiefer C."/>
            <person name="Bergonzi S."/>
            <person name="Castaings L."/>
            <person name="Mateos J.L."/>
            <person name="Berns M.C."/>
            <person name="Bujdoso N."/>
            <person name="Piofczyk T."/>
            <person name="de Lorenzo L."/>
            <person name="Barrero-Sicilia C."/>
            <person name="Mateos I."/>
            <person name="Piednoel M."/>
            <person name="Hagmann J."/>
            <person name="Chen-Min-Tao R."/>
            <person name="Iglesias-Fernandez R."/>
            <person name="Schuster S.C."/>
            <person name="Alonso-Blanco C."/>
            <person name="Roudier F."/>
            <person name="Carbonero P."/>
            <person name="Paz-Ares J."/>
            <person name="Davis S.J."/>
            <person name="Pecinka A."/>
            <person name="Quesneville H."/>
            <person name="Colot V."/>
            <person name="Lysak M.A."/>
            <person name="Weigel D."/>
            <person name="Coupland G."/>
            <person name="Schneeberger K."/>
        </authorList>
    </citation>
    <scope>NUCLEOTIDE SEQUENCE [LARGE SCALE GENOMIC DNA]</scope>
    <source>
        <strain evidence="2">cv. Pajares</strain>
    </source>
</reference>
<dbReference type="EMBL" id="CM002875">
    <property type="protein sequence ID" value="KFK29998.1"/>
    <property type="molecule type" value="Genomic_DNA"/>
</dbReference>
<accession>A0A087GJE6</accession>
<sequence>MAIAGVAGGGCVGGCASHIPSLCSEKESWVEYFSNLWGDDDVVNPDHADMVDKREMYVQVVEAVTMVDHLLVRRLTREAFSSIMYEHVLLEMQRSVATLQSLQALYSSNLALMPILSGFEEALFAVVLILMDSIRDALQGHNFVATNLPIEQSHLSVEVDALSNGFRSLLWECKSARNQVRVNNAAIGLRGLPRKL</sequence>
<dbReference type="Proteomes" id="UP000029120">
    <property type="component" value="Chromosome 7"/>
</dbReference>
<evidence type="ECO:0000313" key="1">
    <source>
        <dbReference type="EMBL" id="KFK29998.1"/>
    </source>
</evidence>
<gene>
    <name evidence="1" type="ordered locus">AALP_Aa7g204400</name>
</gene>
<dbReference type="AlphaFoldDB" id="A0A087GJE6"/>
<keyword evidence="2" id="KW-1185">Reference proteome</keyword>
<dbReference type="Gramene" id="KFK29998">
    <property type="protein sequence ID" value="KFK29998"/>
    <property type="gene ID" value="AALP_AA7G204400"/>
</dbReference>
<protein>
    <submittedName>
        <fullName evidence="1">Uncharacterized protein</fullName>
    </submittedName>
</protein>
<evidence type="ECO:0000313" key="2">
    <source>
        <dbReference type="Proteomes" id="UP000029120"/>
    </source>
</evidence>
<proteinExistence type="predicted"/>
<organism evidence="1 2">
    <name type="scientific">Arabis alpina</name>
    <name type="common">Alpine rock-cress</name>
    <dbReference type="NCBI Taxonomy" id="50452"/>
    <lineage>
        <taxon>Eukaryota</taxon>
        <taxon>Viridiplantae</taxon>
        <taxon>Streptophyta</taxon>
        <taxon>Embryophyta</taxon>
        <taxon>Tracheophyta</taxon>
        <taxon>Spermatophyta</taxon>
        <taxon>Magnoliopsida</taxon>
        <taxon>eudicotyledons</taxon>
        <taxon>Gunneridae</taxon>
        <taxon>Pentapetalae</taxon>
        <taxon>rosids</taxon>
        <taxon>malvids</taxon>
        <taxon>Brassicales</taxon>
        <taxon>Brassicaceae</taxon>
        <taxon>Arabideae</taxon>
        <taxon>Arabis</taxon>
    </lineage>
</organism>
<name>A0A087GJE6_ARAAL</name>